<dbReference type="PANTHER" id="PTHR31301:SF87">
    <property type="entry name" value="LOB DOMAIN-CONTAINING PROTEIN 15"/>
    <property type="match status" value="1"/>
</dbReference>
<feature type="domain" description="LOB" evidence="3">
    <location>
        <begin position="51"/>
        <end position="152"/>
    </location>
</feature>
<keyword evidence="2" id="KW-0175">Coiled coil</keyword>
<dbReference type="PANTHER" id="PTHR31301">
    <property type="entry name" value="LOB DOMAIN-CONTAINING PROTEIN 4-RELATED"/>
    <property type="match status" value="1"/>
</dbReference>
<comment type="similarity">
    <text evidence="1">Belongs to the LOB domain-containing protein family.</text>
</comment>
<gene>
    <name evidence="4" type="ORF">KP509_02G060200</name>
</gene>
<sequence>MQYSRIQQEELEHKFGCHEIMENISQVKSGMRSKDNVTLDSKVKPRLNTTTPCAACRLLRRRCAQQCPFAPYFPPQEPQRFAYVHKVYGASNVSKMLLEVPEAHREDVANSLVYEADTRIRDPIFGCMGVVSKLQHQIKLLQAELNSVKSEIMDYKLLQLQRVQLQGSPSGCSGDTELFGMESRSELHERLPTTRSNGKLALTTESHVCMSESHKYIMPSSKLHNI</sequence>
<dbReference type="EMBL" id="CM035407">
    <property type="protein sequence ID" value="KAH7444012.1"/>
    <property type="molecule type" value="Genomic_DNA"/>
</dbReference>
<evidence type="ECO:0000256" key="2">
    <source>
        <dbReference type="SAM" id="Coils"/>
    </source>
</evidence>
<dbReference type="PROSITE" id="PS50891">
    <property type="entry name" value="LOB"/>
    <property type="match status" value="1"/>
</dbReference>
<comment type="caution">
    <text evidence="4">The sequence shown here is derived from an EMBL/GenBank/DDBJ whole genome shotgun (WGS) entry which is preliminary data.</text>
</comment>
<accession>A0A8T2V9F4</accession>
<name>A0A8T2V9F4_CERRI</name>
<dbReference type="InterPro" id="IPR004883">
    <property type="entry name" value="LOB"/>
</dbReference>
<feature type="coiled-coil region" evidence="2">
    <location>
        <begin position="131"/>
        <end position="158"/>
    </location>
</feature>
<reference evidence="4" key="1">
    <citation type="submission" date="2021-08" db="EMBL/GenBank/DDBJ databases">
        <title>WGS assembly of Ceratopteris richardii.</title>
        <authorList>
            <person name="Marchant D.B."/>
            <person name="Chen G."/>
            <person name="Jenkins J."/>
            <person name="Shu S."/>
            <person name="Leebens-Mack J."/>
            <person name="Grimwood J."/>
            <person name="Schmutz J."/>
            <person name="Soltis P."/>
            <person name="Soltis D."/>
            <person name="Chen Z.-H."/>
        </authorList>
    </citation>
    <scope>NUCLEOTIDE SEQUENCE</scope>
    <source>
        <strain evidence="4">Whitten #5841</strain>
        <tissue evidence="4">Leaf</tissue>
    </source>
</reference>
<protein>
    <recommendedName>
        <fullName evidence="3">LOB domain-containing protein</fullName>
    </recommendedName>
</protein>
<evidence type="ECO:0000313" key="4">
    <source>
        <dbReference type="EMBL" id="KAH7444012.1"/>
    </source>
</evidence>
<evidence type="ECO:0000256" key="1">
    <source>
        <dbReference type="ARBA" id="ARBA00005474"/>
    </source>
</evidence>
<evidence type="ECO:0000313" key="5">
    <source>
        <dbReference type="Proteomes" id="UP000825935"/>
    </source>
</evidence>
<dbReference type="AlphaFoldDB" id="A0A8T2V9F4"/>
<dbReference type="Proteomes" id="UP000825935">
    <property type="component" value="Chromosome 2"/>
</dbReference>
<evidence type="ECO:0000259" key="3">
    <source>
        <dbReference type="PROSITE" id="PS50891"/>
    </source>
</evidence>
<organism evidence="4 5">
    <name type="scientific">Ceratopteris richardii</name>
    <name type="common">Triangle waterfern</name>
    <dbReference type="NCBI Taxonomy" id="49495"/>
    <lineage>
        <taxon>Eukaryota</taxon>
        <taxon>Viridiplantae</taxon>
        <taxon>Streptophyta</taxon>
        <taxon>Embryophyta</taxon>
        <taxon>Tracheophyta</taxon>
        <taxon>Polypodiopsida</taxon>
        <taxon>Polypodiidae</taxon>
        <taxon>Polypodiales</taxon>
        <taxon>Pteridineae</taxon>
        <taxon>Pteridaceae</taxon>
        <taxon>Parkerioideae</taxon>
        <taxon>Ceratopteris</taxon>
    </lineage>
</organism>
<dbReference type="OrthoDB" id="1935257at2759"/>
<dbReference type="Pfam" id="PF03195">
    <property type="entry name" value="LOB"/>
    <property type="match status" value="1"/>
</dbReference>
<keyword evidence="5" id="KW-1185">Reference proteome</keyword>
<proteinExistence type="inferred from homology"/>